<dbReference type="EMBL" id="BAABME010054789">
    <property type="protein sequence ID" value="GAA0168679.1"/>
    <property type="molecule type" value="Genomic_DNA"/>
</dbReference>
<proteinExistence type="predicted"/>
<gene>
    <name evidence="5" type="ORF">LIER_44153</name>
</gene>
<name>A0AAV3QX47_LITER</name>
<evidence type="ECO:0000256" key="4">
    <source>
        <dbReference type="ARBA" id="ARBA00023136"/>
    </source>
</evidence>
<dbReference type="Proteomes" id="UP001454036">
    <property type="component" value="Unassembled WGS sequence"/>
</dbReference>
<dbReference type="GO" id="GO:0016020">
    <property type="term" value="C:membrane"/>
    <property type="evidence" value="ECO:0007669"/>
    <property type="project" value="UniProtKB-SubCell"/>
</dbReference>
<evidence type="ECO:0000313" key="6">
    <source>
        <dbReference type="Proteomes" id="UP001454036"/>
    </source>
</evidence>
<keyword evidence="6" id="KW-1185">Reference proteome</keyword>
<keyword evidence="4" id="KW-0472">Membrane</keyword>
<evidence type="ECO:0000256" key="2">
    <source>
        <dbReference type="ARBA" id="ARBA00022692"/>
    </source>
</evidence>
<accession>A0AAV3QX47</accession>
<dbReference type="PANTHER" id="PTHR24089">
    <property type="entry name" value="SOLUTE CARRIER FAMILY 25"/>
    <property type="match status" value="1"/>
</dbReference>
<dbReference type="SUPFAM" id="SSF103506">
    <property type="entry name" value="Mitochondrial carrier"/>
    <property type="match status" value="1"/>
</dbReference>
<comment type="caution">
    <text evidence="5">The sequence shown here is derived from an EMBL/GenBank/DDBJ whole genome shotgun (WGS) entry which is preliminary data.</text>
</comment>
<reference evidence="5 6" key="1">
    <citation type="submission" date="2024-01" db="EMBL/GenBank/DDBJ databases">
        <title>The complete chloroplast genome sequence of Lithospermum erythrorhizon: insights into the phylogenetic relationship among Boraginaceae species and the maternal lineages of purple gromwells.</title>
        <authorList>
            <person name="Okada T."/>
            <person name="Watanabe K."/>
        </authorList>
    </citation>
    <scope>NUCLEOTIDE SEQUENCE [LARGE SCALE GENOMIC DNA]</scope>
</reference>
<evidence type="ECO:0000256" key="3">
    <source>
        <dbReference type="ARBA" id="ARBA00022737"/>
    </source>
</evidence>
<comment type="subcellular location">
    <subcellularLocation>
        <location evidence="1">Membrane</location>
    </subcellularLocation>
</comment>
<evidence type="ECO:0000313" key="5">
    <source>
        <dbReference type="EMBL" id="GAA0168679.1"/>
    </source>
</evidence>
<keyword evidence="3" id="KW-0677">Repeat</keyword>
<evidence type="ECO:0000256" key="1">
    <source>
        <dbReference type="ARBA" id="ARBA00004370"/>
    </source>
</evidence>
<dbReference type="InterPro" id="IPR023395">
    <property type="entry name" value="MCP_dom_sf"/>
</dbReference>
<keyword evidence="2" id="KW-0812">Transmembrane</keyword>
<dbReference type="AlphaFoldDB" id="A0AAV3QX47"/>
<dbReference type="Gene3D" id="1.50.40.10">
    <property type="entry name" value="Mitochondrial carrier domain"/>
    <property type="match status" value="1"/>
</dbReference>
<protein>
    <submittedName>
        <fullName evidence="5">Uncharacterized protein</fullName>
    </submittedName>
</protein>
<organism evidence="5 6">
    <name type="scientific">Lithospermum erythrorhizon</name>
    <name type="common">Purple gromwell</name>
    <name type="synonym">Lithospermum officinale var. erythrorhizon</name>
    <dbReference type="NCBI Taxonomy" id="34254"/>
    <lineage>
        <taxon>Eukaryota</taxon>
        <taxon>Viridiplantae</taxon>
        <taxon>Streptophyta</taxon>
        <taxon>Embryophyta</taxon>
        <taxon>Tracheophyta</taxon>
        <taxon>Spermatophyta</taxon>
        <taxon>Magnoliopsida</taxon>
        <taxon>eudicotyledons</taxon>
        <taxon>Gunneridae</taxon>
        <taxon>Pentapetalae</taxon>
        <taxon>asterids</taxon>
        <taxon>lamiids</taxon>
        <taxon>Boraginales</taxon>
        <taxon>Boraginaceae</taxon>
        <taxon>Boraginoideae</taxon>
        <taxon>Lithospermeae</taxon>
        <taxon>Lithospermum</taxon>
    </lineage>
</organism>
<sequence>MVFWKGNLVNILRTDPFKAVNFCAFDTYRKQIRRLTGNEEATNTERFIASAATGMTATVTYIQSNLR</sequence>